<dbReference type="STRING" id="53346.A5802_001875"/>
<organism evidence="6 9">
    <name type="scientific">Enterococcus mundtii</name>
    <dbReference type="NCBI Taxonomy" id="53346"/>
    <lineage>
        <taxon>Bacteria</taxon>
        <taxon>Bacillati</taxon>
        <taxon>Bacillota</taxon>
        <taxon>Bacilli</taxon>
        <taxon>Lactobacillales</taxon>
        <taxon>Enterococcaceae</taxon>
        <taxon>Enterococcus</taxon>
    </lineage>
</organism>
<dbReference type="EMBL" id="PYGR01000022">
    <property type="protein sequence ID" value="PTO35613.1"/>
    <property type="molecule type" value="Genomic_DNA"/>
</dbReference>
<evidence type="ECO:0000313" key="5">
    <source>
        <dbReference type="EMBL" id="ONN41505.1"/>
    </source>
</evidence>
<sequence length="245" mass="25796">MKKSQMILLSTMLLGGVFSTVSVAAADGGEYTSNGVINYVPNTETTDPVDPLDPEQPVTPVDPTNPDGKPNPGTNGPLSIDFASSLVFGEQKITSKTQTYYAAAQKYKDASDVEKEGPNFVQVSDNRGTETGWTLKVKQNAQFKTAEDQELTGAKITLSNGNVVTGSQSAKPTGVATFSLDPSGSESLVMSAKNGEGAGTYLMDWGNSVDTAKNSIALEVPGSTTKYAKAYQTTFTWTLTDAPGN</sequence>
<dbReference type="Proteomes" id="UP000195024">
    <property type="component" value="Unassembled WGS sequence"/>
</dbReference>
<evidence type="ECO:0000259" key="3">
    <source>
        <dbReference type="Pfam" id="PF13731"/>
    </source>
</evidence>
<dbReference type="EMBL" id="NGMS01000001">
    <property type="protein sequence ID" value="OTP28136.1"/>
    <property type="molecule type" value="Genomic_DNA"/>
</dbReference>
<dbReference type="InterPro" id="IPR027994">
    <property type="entry name" value="WxL_dom"/>
</dbReference>
<accession>A0A1A6G8L0</accession>
<proteinExistence type="predicted"/>
<protein>
    <submittedName>
        <fullName evidence="4">Cell surface protein</fullName>
    </submittedName>
    <submittedName>
        <fullName evidence="7">WxL domain-containing protein</fullName>
    </submittedName>
</protein>
<dbReference type="Proteomes" id="UP000244022">
    <property type="component" value="Unassembled WGS sequence"/>
</dbReference>
<name>A0A1A6G8L0_ENTMU</name>
<evidence type="ECO:0000313" key="10">
    <source>
        <dbReference type="Proteomes" id="UP000244022"/>
    </source>
</evidence>
<evidence type="ECO:0000313" key="11">
    <source>
        <dbReference type="Proteomes" id="UP000321175"/>
    </source>
</evidence>
<dbReference type="RefSeq" id="WP_019724077.1">
    <property type="nucleotide sequence ID" value="NZ_BJWA01000014.1"/>
</dbReference>
<feature type="signal peptide" evidence="2">
    <location>
        <begin position="1"/>
        <end position="24"/>
    </location>
</feature>
<keyword evidence="2" id="KW-0732">Signal</keyword>
<evidence type="ECO:0000256" key="2">
    <source>
        <dbReference type="SAM" id="SignalP"/>
    </source>
</evidence>
<evidence type="ECO:0000313" key="8">
    <source>
        <dbReference type="Proteomes" id="UP000189299"/>
    </source>
</evidence>
<dbReference type="Proteomes" id="UP000321175">
    <property type="component" value="Unassembled WGS sequence"/>
</dbReference>
<evidence type="ECO:0000313" key="4">
    <source>
        <dbReference type="EMBL" id="GEL80841.1"/>
    </source>
</evidence>
<keyword evidence="11" id="KW-1185">Reference proteome</keyword>
<dbReference type="AlphaFoldDB" id="A0A1A6G8L0"/>
<reference evidence="4 11" key="4">
    <citation type="submission" date="2019-07" db="EMBL/GenBank/DDBJ databases">
        <title>Whole genome shotgun sequence of Enterococcus mundtii NBRC 100490.</title>
        <authorList>
            <person name="Hosoyama A."/>
            <person name="Uohara A."/>
            <person name="Ohji S."/>
            <person name="Ichikawa N."/>
        </authorList>
    </citation>
    <scope>NUCLEOTIDE SEQUENCE [LARGE SCALE GENOMIC DNA]</scope>
    <source>
        <strain evidence="4 11">NBRC 100490</strain>
    </source>
</reference>
<evidence type="ECO:0000313" key="9">
    <source>
        <dbReference type="Proteomes" id="UP000195024"/>
    </source>
</evidence>
<feature type="chain" id="PRO_5044554763" evidence="2">
    <location>
        <begin position="25"/>
        <end position="245"/>
    </location>
</feature>
<evidence type="ECO:0000256" key="1">
    <source>
        <dbReference type="SAM" id="MobiDB-lite"/>
    </source>
</evidence>
<evidence type="ECO:0000313" key="6">
    <source>
        <dbReference type="EMBL" id="OTP28136.1"/>
    </source>
</evidence>
<dbReference type="Proteomes" id="UP000189299">
    <property type="component" value="Unassembled WGS sequence"/>
</dbReference>
<dbReference type="OrthoDB" id="2339326at2"/>
<evidence type="ECO:0000313" key="7">
    <source>
        <dbReference type="EMBL" id="PTO35613.1"/>
    </source>
</evidence>
<dbReference type="EMBL" id="BJWA01000014">
    <property type="protein sequence ID" value="GEL80841.1"/>
    <property type="molecule type" value="Genomic_DNA"/>
</dbReference>
<feature type="domain" description="WxL" evidence="3">
    <location>
        <begin position="28"/>
        <end position="243"/>
    </location>
</feature>
<dbReference type="Pfam" id="PF13731">
    <property type="entry name" value="WxL"/>
    <property type="match status" value="1"/>
</dbReference>
<reference evidence="7 10" key="3">
    <citation type="submission" date="2018-03" db="EMBL/GenBank/DDBJ databases">
        <title>Draft genome sequences of four Enterococcus mundtii strains isolated from beef slaughterhouses in Kenya.</title>
        <authorList>
            <person name="Wambui J."/>
            <person name="Stevens M."/>
            <person name="Njage P."/>
            <person name="Stephan R."/>
            <person name="Tasara T."/>
        </authorList>
    </citation>
    <scope>NUCLEOTIDE SEQUENCE [LARGE SCALE GENOMIC DNA]</scope>
    <source>
        <strain evidence="7 10">H18-EM</strain>
    </source>
</reference>
<dbReference type="GeneID" id="61000153"/>
<reference evidence="5 8" key="1">
    <citation type="submission" date="2016-12" db="EMBL/GenBank/DDBJ databases">
        <authorList>
            <person name="Song W.-J."/>
            <person name="Kurnit D.M."/>
        </authorList>
    </citation>
    <scope>NUCLEOTIDE SEQUENCE [LARGE SCALE GENOMIC DNA]</scope>
    <source>
        <strain evidence="5 8">CGB1038-1_S1</strain>
    </source>
</reference>
<feature type="region of interest" description="Disordered" evidence="1">
    <location>
        <begin position="39"/>
        <end position="78"/>
    </location>
</feature>
<reference evidence="6 9" key="2">
    <citation type="submission" date="2017-05" db="EMBL/GenBank/DDBJ databases">
        <title>The Genome Sequence of Enterococcus mundtii 6B1_DIV0119.</title>
        <authorList>
            <consortium name="The Broad Institute Genomics Platform"/>
            <consortium name="The Broad Institute Genomic Center for Infectious Diseases"/>
            <person name="Earl A."/>
            <person name="Manson A."/>
            <person name="Schwartman J."/>
            <person name="Gilmore M."/>
            <person name="Abouelleil A."/>
            <person name="Cao P."/>
            <person name="Chapman S."/>
            <person name="Cusick C."/>
            <person name="Shea T."/>
            <person name="Young S."/>
            <person name="Neafsey D."/>
            <person name="Nusbaum C."/>
            <person name="Birren B."/>
        </authorList>
    </citation>
    <scope>NUCLEOTIDE SEQUENCE [LARGE SCALE GENOMIC DNA]</scope>
    <source>
        <strain evidence="6 9">6B1_DIV0119</strain>
    </source>
</reference>
<dbReference type="EMBL" id="MSTR01000014">
    <property type="protein sequence ID" value="ONN41505.1"/>
    <property type="molecule type" value="Genomic_DNA"/>
</dbReference>
<comment type="caution">
    <text evidence="6">The sequence shown here is derived from an EMBL/GenBank/DDBJ whole genome shotgun (WGS) entry which is preliminary data.</text>
</comment>
<gene>
    <name evidence="6" type="ORF">A5802_001875</name>
    <name evidence="5" type="ORF">BTN92_12955</name>
    <name evidence="7" type="ORF">C6N14_06980</name>
    <name evidence="4" type="ORF">EMU01_19850</name>
</gene>